<evidence type="ECO:0000256" key="1">
    <source>
        <dbReference type="SAM" id="MobiDB-lite"/>
    </source>
</evidence>
<dbReference type="RefSeq" id="WP_029925491.1">
    <property type="nucleotide sequence ID" value="NZ_JACGXF010000002.1"/>
</dbReference>
<dbReference type="AlphaFoldDB" id="A0A011UME9"/>
<dbReference type="EMBL" id="WBWX01000008">
    <property type="protein sequence ID" value="KAB2794466.1"/>
    <property type="molecule type" value="Genomic_DNA"/>
</dbReference>
<accession>A0A011UME9</accession>
<feature type="signal peptide" evidence="2">
    <location>
        <begin position="1"/>
        <end position="34"/>
    </location>
</feature>
<evidence type="ECO:0000313" key="4">
    <source>
        <dbReference type="Proteomes" id="UP000441102"/>
    </source>
</evidence>
<organism evidence="3 4">
    <name type="scientific">Brucella anthropi</name>
    <name type="common">Ochrobactrum anthropi</name>
    <dbReference type="NCBI Taxonomy" id="529"/>
    <lineage>
        <taxon>Bacteria</taxon>
        <taxon>Pseudomonadati</taxon>
        <taxon>Pseudomonadota</taxon>
        <taxon>Alphaproteobacteria</taxon>
        <taxon>Hyphomicrobiales</taxon>
        <taxon>Brucellaceae</taxon>
        <taxon>Brucella/Ochrobactrum group</taxon>
        <taxon>Brucella</taxon>
    </lineage>
</organism>
<keyword evidence="2" id="KW-0732">Signal</keyword>
<comment type="caution">
    <text evidence="3">The sequence shown here is derived from an EMBL/GenBank/DDBJ whole genome shotgun (WGS) entry which is preliminary data.</text>
</comment>
<feature type="chain" id="PRO_5041035258" description="Lipoprotein" evidence="2">
    <location>
        <begin position="35"/>
        <end position="196"/>
    </location>
</feature>
<dbReference type="Proteomes" id="UP000441102">
    <property type="component" value="Unassembled WGS sequence"/>
</dbReference>
<evidence type="ECO:0008006" key="5">
    <source>
        <dbReference type="Google" id="ProtNLM"/>
    </source>
</evidence>
<name>A0A011UME9_BRUAN</name>
<proteinExistence type="predicted"/>
<evidence type="ECO:0000313" key="3">
    <source>
        <dbReference type="EMBL" id="KAB2794466.1"/>
    </source>
</evidence>
<reference evidence="3 4" key="1">
    <citation type="submission" date="2019-09" db="EMBL/GenBank/DDBJ databases">
        <title>Taxonomic organization of the family Brucellaceae based on a phylogenomic approach.</title>
        <authorList>
            <person name="Leclercq S."/>
            <person name="Cloeckaert A."/>
            <person name="Zygmunt M.S."/>
        </authorList>
    </citation>
    <scope>NUCLEOTIDE SEQUENCE [LARGE SCALE GENOMIC DNA]</scope>
    <source>
        <strain evidence="3 4">CCUG 34461</strain>
    </source>
</reference>
<protein>
    <recommendedName>
        <fullName evidence="5">Lipoprotein</fullName>
    </recommendedName>
</protein>
<evidence type="ECO:0000256" key="2">
    <source>
        <dbReference type="SAM" id="SignalP"/>
    </source>
</evidence>
<gene>
    <name evidence="3" type="ORF">F9L06_19055</name>
</gene>
<sequence>MQTAPQNRSSLFPVFATVLLAALAGCTTSGTDKAADGGAGSSLTTPAATGDQRIKESELRAFCPSVSLRDGTAFFSTYEKGGDKDPARVIYQAALTDTTRACQHGAGTMTIDVAAAGKVVPGPKYKSGTITMPIRVAVRQGDQVIYSKLHKQAVTIANGDTATQFVFNDKAITVPTADKNNIQIFVGFDEGPYNTK</sequence>
<feature type="region of interest" description="Disordered" evidence="1">
    <location>
        <begin position="30"/>
        <end position="51"/>
    </location>
</feature>